<keyword evidence="6" id="KW-0186">Copper</keyword>
<protein>
    <recommendedName>
        <fullName evidence="6">Copper transport protein</fullName>
    </recommendedName>
</protein>
<dbReference type="Proteomes" id="UP001218188">
    <property type="component" value="Unassembled WGS sequence"/>
</dbReference>
<comment type="caution">
    <text evidence="8">The sequence shown here is derived from an EMBL/GenBank/DDBJ whole genome shotgun (WGS) entry which is preliminary data.</text>
</comment>
<keyword evidence="3 6" id="KW-0812">Transmembrane</keyword>
<evidence type="ECO:0000256" key="3">
    <source>
        <dbReference type="ARBA" id="ARBA00022692"/>
    </source>
</evidence>
<evidence type="ECO:0000256" key="4">
    <source>
        <dbReference type="ARBA" id="ARBA00022989"/>
    </source>
</evidence>
<name>A0AAD6WUX9_9AGAR</name>
<evidence type="ECO:0000256" key="6">
    <source>
        <dbReference type="RuleBase" id="RU367022"/>
    </source>
</evidence>
<organism evidence="8 9">
    <name type="scientific">Mycena alexandri</name>
    <dbReference type="NCBI Taxonomy" id="1745969"/>
    <lineage>
        <taxon>Eukaryota</taxon>
        <taxon>Fungi</taxon>
        <taxon>Dikarya</taxon>
        <taxon>Basidiomycota</taxon>
        <taxon>Agaricomycotina</taxon>
        <taxon>Agaricomycetes</taxon>
        <taxon>Agaricomycetidae</taxon>
        <taxon>Agaricales</taxon>
        <taxon>Marasmiineae</taxon>
        <taxon>Mycenaceae</taxon>
        <taxon>Mycena</taxon>
    </lineage>
</organism>
<dbReference type="GO" id="GO:0005375">
    <property type="term" value="F:copper ion transmembrane transporter activity"/>
    <property type="evidence" value="ECO:0007669"/>
    <property type="project" value="UniProtKB-UniRule"/>
</dbReference>
<proteinExistence type="inferred from homology"/>
<reference evidence="8" key="1">
    <citation type="submission" date="2023-03" db="EMBL/GenBank/DDBJ databases">
        <title>Massive genome expansion in bonnet fungi (Mycena s.s.) driven by repeated elements and novel gene families across ecological guilds.</title>
        <authorList>
            <consortium name="Lawrence Berkeley National Laboratory"/>
            <person name="Harder C.B."/>
            <person name="Miyauchi S."/>
            <person name="Viragh M."/>
            <person name="Kuo A."/>
            <person name="Thoen E."/>
            <person name="Andreopoulos B."/>
            <person name="Lu D."/>
            <person name="Skrede I."/>
            <person name="Drula E."/>
            <person name="Henrissat B."/>
            <person name="Morin E."/>
            <person name="Kohler A."/>
            <person name="Barry K."/>
            <person name="LaButti K."/>
            <person name="Morin E."/>
            <person name="Salamov A."/>
            <person name="Lipzen A."/>
            <person name="Mereny Z."/>
            <person name="Hegedus B."/>
            <person name="Baldrian P."/>
            <person name="Stursova M."/>
            <person name="Weitz H."/>
            <person name="Taylor A."/>
            <person name="Grigoriev I.V."/>
            <person name="Nagy L.G."/>
            <person name="Martin F."/>
            <person name="Kauserud H."/>
        </authorList>
    </citation>
    <scope>NUCLEOTIDE SEQUENCE</scope>
    <source>
        <strain evidence="8">CBHHK200</strain>
    </source>
</reference>
<dbReference type="EMBL" id="JARJCM010000143">
    <property type="protein sequence ID" value="KAJ7026137.1"/>
    <property type="molecule type" value="Genomic_DNA"/>
</dbReference>
<keyword evidence="6" id="KW-0187">Copper transport</keyword>
<evidence type="ECO:0000313" key="8">
    <source>
        <dbReference type="EMBL" id="KAJ7026137.1"/>
    </source>
</evidence>
<keyword evidence="6" id="KW-0813">Transport</keyword>
<feature type="transmembrane region" description="Helical" evidence="6">
    <location>
        <begin position="42"/>
        <end position="63"/>
    </location>
</feature>
<keyword evidence="9" id="KW-1185">Reference proteome</keyword>
<sequence length="175" mass="19799">MSDNATMGDDPTTCKLSMLWNWDTVDACFISEQWHIHTLRQYAGSLIALFFIVVILEGVRRLARVYDRYILRRYQFRLANSSLANMAQSVRNNRPFKPSFFQQFIRSVFFFCQFSIGYLLMLATMTHNGGVILSVFGGALFGFLIFGRDTVPGAAVIETSDYGVYLEQVGGSSKA</sequence>
<gene>
    <name evidence="8" type="ORF">C8F04DRAFT_1298250</name>
    <name evidence="7" type="ORF">C8F04DRAFT_1299636</name>
</gene>
<dbReference type="EMBL" id="JARJCM010000151">
    <property type="protein sequence ID" value="KAJ7025531.1"/>
    <property type="molecule type" value="Genomic_DNA"/>
</dbReference>
<evidence type="ECO:0000256" key="1">
    <source>
        <dbReference type="ARBA" id="ARBA00004141"/>
    </source>
</evidence>
<comment type="subcellular location">
    <subcellularLocation>
        <location evidence="1 6">Membrane</location>
        <topology evidence="1 6">Multi-pass membrane protein</topology>
    </subcellularLocation>
</comment>
<dbReference type="PANTHER" id="PTHR12483">
    <property type="entry name" value="SOLUTE CARRIER FAMILY 31 COPPER TRANSPORTERS"/>
    <property type="match status" value="1"/>
</dbReference>
<dbReference type="Pfam" id="PF04145">
    <property type="entry name" value="Ctr"/>
    <property type="match status" value="1"/>
</dbReference>
<dbReference type="AlphaFoldDB" id="A0AAD6WUX9"/>
<evidence type="ECO:0000256" key="5">
    <source>
        <dbReference type="ARBA" id="ARBA00023136"/>
    </source>
</evidence>
<keyword evidence="4 6" id="KW-1133">Transmembrane helix</keyword>
<feature type="transmembrane region" description="Helical" evidence="6">
    <location>
        <begin position="129"/>
        <end position="147"/>
    </location>
</feature>
<evidence type="ECO:0000256" key="2">
    <source>
        <dbReference type="ARBA" id="ARBA00006921"/>
    </source>
</evidence>
<evidence type="ECO:0000313" key="9">
    <source>
        <dbReference type="Proteomes" id="UP001218188"/>
    </source>
</evidence>
<comment type="similarity">
    <text evidence="2 6">Belongs to the copper transporter (Ctr) (TC 1.A.56) family. SLC31A subfamily.</text>
</comment>
<feature type="transmembrane region" description="Helical" evidence="6">
    <location>
        <begin position="104"/>
        <end position="123"/>
    </location>
</feature>
<dbReference type="GO" id="GO:0016020">
    <property type="term" value="C:membrane"/>
    <property type="evidence" value="ECO:0007669"/>
    <property type="project" value="UniProtKB-SubCell"/>
</dbReference>
<accession>A0AAD6WUX9</accession>
<evidence type="ECO:0000313" key="7">
    <source>
        <dbReference type="EMBL" id="KAJ7025531.1"/>
    </source>
</evidence>
<dbReference type="InterPro" id="IPR007274">
    <property type="entry name" value="Cop_transporter"/>
</dbReference>
<keyword evidence="5 6" id="KW-0472">Membrane</keyword>
<dbReference type="PANTHER" id="PTHR12483:SF73">
    <property type="entry name" value="COPPER TRANSPORT PROTEIN CTR3"/>
    <property type="match status" value="1"/>
</dbReference>
<keyword evidence="6" id="KW-0406">Ion transport</keyword>